<dbReference type="OrthoDB" id="2015447at2759"/>
<evidence type="ECO:0000313" key="5">
    <source>
        <dbReference type="Proteomes" id="UP000019478"/>
    </source>
</evidence>
<reference evidence="4 5" key="1">
    <citation type="submission" date="2013-03" db="EMBL/GenBank/DDBJ databases">
        <title>The Genome Sequence of Capronia epimyces CBS 606.96.</title>
        <authorList>
            <consortium name="The Broad Institute Genomics Platform"/>
            <person name="Cuomo C."/>
            <person name="de Hoog S."/>
            <person name="Gorbushina A."/>
            <person name="Walker B."/>
            <person name="Young S.K."/>
            <person name="Zeng Q."/>
            <person name="Gargeya S."/>
            <person name="Fitzgerald M."/>
            <person name="Haas B."/>
            <person name="Abouelleil A."/>
            <person name="Allen A.W."/>
            <person name="Alvarado L."/>
            <person name="Arachchi H.M."/>
            <person name="Berlin A.M."/>
            <person name="Chapman S.B."/>
            <person name="Gainer-Dewar J."/>
            <person name="Goldberg J."/>
            <person name="Griggs A."/>
            <person name="Gujja S."/>
            <person name="Hansen M."/>
            <person name="Howarth C."/>
            <person name="Imamovic A."/>
            <person name="Ireland A."/>
            <person name="Larimer J."/>
            <person name="McCowan C."/>
            <person name="Murphy C."/>
            <person name="Pearson M."/>
            <person name="Poon T.W."/>
            <person name="Priest M."/>
            <person name="Roberts A."/>
            <person name="Saif S."/>
            <person name="Shea T."/>
            <person name="Sisk P."/>
            <person name="Sykes S."/>
            <person name="Wortman J."/>
            <person name="Nusbaum C."/>
            <person name="Birren B."/>
        </authorList>
    </citation>
    <scope>NUCLEOTIDE SEQUENCE [LARGE SCALE GENOMIC DNA]</scope>
    <source>
        <strain evidence="4 5">CBS 606.96</strain>
    </source>
</reference>
<proteinExistence type="predicted"/>
<name>W9Y9I6_9EURO</name>
<feature type="compositionally biased region" description="Polar residues" evidence="3">
    <location>
        <begin position="14"/>
        <end position="46"/>
    </location>
</feature>
<comment type="subcellular location">
    <subcellularLocation>
        <location evidence="1">Nucleus</location>
    </subcellularLocation>
</comment>
<organism evidence="4 5">
    <name type="scientific">Capronia epimyces CBS 606.96</name>
    <dbReference type="NCBI Taxonomy" id="1182542"/>
    <lineage>
        <taxon>Eukaryota</taxon>
        <taxon>Fungi</taxon>
        <taxon>Dikarya</taxon>
        <taxon>Ascomycota</taxon>
        <taxon>Pezizomycotina</taxon>
        <taxon>Eurotiomycetes</taxon>
        <taxon>Chaetothyriomycetidae</taxon>
        <taxon>Chaetothyriales</taxon>
        <taxon>Herpotrichiellaceae</taxon>
        <taxon>Capronia</taxon>
    </lineage>
</organism>
<protein>
    <recommendedName>
        <fullName evidence="6">Transcription factor domain-containing protein</fullName>
    </recommendedName>
</protein>
<evidence type="ECO:0000256" key="2">
    <source>
        <dbReference type="ARBA" id="ARBA00023242"/>
    </source>
</evidence>
<dbReference type="Proteomes" id="UP000019478">
    <property type="component" value="Unassembled WGS sequence"/>
</dbReference>
<dbReference type="GeneID" id="19167394"/>
<dbReference type="EMBL" id="AMGY01000003">
    <property type="protein sequence ID" value="EXJ86315.1"/>
    <property type="molecule type" value="Genomic_DNA"/>
</dbReference>
<evidence type="ECO:0000313" key="4">
    <source>
        <dbReference type="EMBL" id="EXJ86315.1"/>
    </source>
</evidence>
<dbReference type="RefSeq" id="XP_007731594.1">
    <property type="nucleotide sequence ID" value="XM_007733404.1"/>
</dbReference>
<evidence type="ECO:0000256" key="3">
    <source>
        <dbReference type="SAM" id="MobiDB-lite"/>
    </source>
</evidence>
<comment type="caution">
    <text evidence="4">The sequence shown here is derived from an EMBL/GenBank/DDBJ whole genome shotgun (WGS) entry which is preliminary data.</text>
</comment>
<dbReference type="HOGENOM" id="CLU_044489_0_0_1"/>
<accession>W9Y9I6</accession>
<evidence type="ECO:0000256" key="1">
    <source>
        <dbReference type="ARBA" id="ARBA00004123"/>
    </source>
</evidence>
<feature type="compositionally biased region" description="Low complexity" evidence="3">
    <location>
        <begin position="52"/>
        <end position="64"/>
    </location>
</feature>
<dbReference type="PANTHER" id="PTHR37534:SF46">
    <property type="entry name" value="ZN(II)2CYS6 TRANSCRIPTION FACTOR (EUROFUNG)"/>
    <property type="match status" value="1"/>
</dbReference>
<dbReference type="InterPro" id="IPR021858">
    <property type="entry name" value="Fun_TF"/>
</dbReference>
<dbReference type="Pfam" id="PF11951">
    <property type="entry name" value="Fungal_trans_2"/>
    <property type="match status" value="1"/>
</dbReference>
<dbReference type="AlphaFoldDB" id="W9Y9I6"/>
<sequence length="473" mass="53419">MASRGKLAGMSSLKEPSTTKTSQRMPSKRSTQQSPAERQPSDTSRSVLPAASSPSSSPTTTDWSPSRFEQAALMDFDLSLEPALKADEFDELLDQSIEPPSDGSLLVLSSPLDPYNIPMELKYILNYHLLEVAPKLCVDNTTIRNPYSQFILQLAVEKPPLLYACAALAASHRSVRLSNETCKVDCWKFRGKAMRRLQEQLWSDHCASDDGNITTILMLTLTDMCLGDASNFDAHFGAAKRLIDLRGANRTQDTFVEQYIAWLDIMCAANNRRKALFTSEDVASFTGPTRQWSHDVFPCPPDQFGIVSEVIALFKTQSDPLHPTREAMAKAHDYKRRILSLPMHIERGEGWLHLTEAFRHAIALYIIRIFRVEADEDELSWLIQSVFYHSKLTTPSTGWTDHLLWPLFHAGLEVRDEHRQQWLRDRSVVMQQSGGFRNVETSMKILEQVWSSGVVPDYTDFLPAGTFGTMLFV</sequence>
<feature type="region of interest" description="Disordered" evidence="3">
    <location>
        <begin position="1"/>
        <end position="64"/>
    </location>
</feature>
<keyword evidence="5" id="KW-1185">Reference proteome</keyword>
<dbReference type="PANTHER" id="PTHR37534">
    <property type="entry name" value="TRANSCRIPTIONAL ACTIVATOR PROTEIN UGA3"/>
    <property type="match status" value="1"/>
</dbReference>
<gene>
    <name evidence="4" type="ORF">A1O3_03266</name>
</gene>
<evidence type="ECO:0008006" key="6">
    <source>
        <dbReference type="Google" id="ProtNLM"/>
    </source>
</evidence>
<keyword evidence="2" id="KW-0539">Nucleus</keyword>
<dbReference type="GO" id="GO:0005634">
    <property type="term" value="C:nucleus"/>
    <property type="evidence" value="ECO:0007669"/>
    <property type="project" value="UniProtKB-SubCell"/>
</dbReference>
<dbReference type="eggNOG" id="ENOG502SMD3">
    <property type="taxonomic scope" value="Eukaryota"/>
</dbReference>
<dbReference type="STRING" id="1182542.W9Y9I6"/>